<evidence type="ECO:0000313" key="3">
    <source>
        <dbReference type="Proteomes" id="UP000290289"/>
    </source>
</evidence>
<reference evidence="2 3" key="1">
    <citation type="submission" date="2018-10" db="EMBL/GenBank/DDBJ databases">
        <title>A high-quality apple genome assembly.</title>
        <authorList>
            <person name="Hu J."/>
        </authorList>
    </citation>
    <scope>NUCLEOTIDE SEQUENCE [LARGE SCALE GENOMIC DNA]</scope>
    <source>
        <strain evidence="3">cv. HFTH1</strain>
        <tissue evidence="2">Young leaf</tissue>
    </source>
</reference>
<gene>
    <name evidence="2" type="ORF">DVH24_042410</name>
</gene>
<evidence type="ECO:0000256" key="1">
    <source>
        <dbReference type="SAM" id="MobiDB-lite"/>
    </source>
</evidence>
<keyword evidence="3" id="KW-1185">Reference proteome</keyword>
<evidence type="ECO:0000313" key="2">
    <source>
        <dbReference type="EMBL" id="RXH88339.1"/>
    </source>
</evidence>
<comment type="caution">
    <text evidence="2">The sequence shown here is derived from an EMBL/GenBank/DDBJ whole genome shotgun (WGS) entry which is preliminary data.</text>
</comment>
<name>A0A498IY17_MALDO</name>
<dbReference type="Proteomes" id="UP000290289">
    <property type="component" value="Chromosome 10"/>
</dbReference>
<feature type="compositionally biased region" description="Polar residues" evidence="1">
    <location>
        <begin position="1"/>
        <end position="10"/>
    </location>
</feature>
<proteinExistence type="predicted"/>
<accession>A0A498IY17</accession>
<sequence length="68" mass="7968">METTEIVQITENRKKPKTKPNRGRKKPNRKKTEPKLPNRTEPNLVGSVSVFKVRKPNQTEPNRIDIYI</sequence>
<protein>
    <submittedName>
        <fullName evidence="2">Uncharacterized protein</fullName>
    </submittedName>
</protein>
<organism evidence="2 3">
    <name type="scientific">Malus domestica</name>
    <name type="common">Apple</name>
    <name type="synonym">Pyrus malus</name>
    <dbReference type="NCBI Taxonomy" id="3750"/>
    <lineage>
        <taxon>Eukaryota</taxon>
        <taxon>Viridiplantae</taxon>
        <taxon>Streptophyta</taxon>
        <taxon>Embryophyta</taxon>
        <taxon>Tracheophyta</taxon>
        <taxon>Spermatophyta</taxon>
        <taxon>Magnoliopsida</taxon>
        <taxon>eudicotyledons</taxon>
        <taxon>Gunneridae</taxon>
        <taxon>Pentapetalae</taxon>
        <taxon>rosids</taxon>
        <taxon>fabids</taxon>
        <taxon>Rosales</taxon>
        <taxon>Rosaceae</taxon>
        <taxon>Amygdaloideae</taxon>
        <taxon>Maleae</taxon>
        <taxon>Malus</taxon>
    </lineage>
</organism>
<feature type="region of interest" description="Disordered" evidence="1">
    <location>
        <begin position="1"/>
        <end position="43"/>
    </location>
</feature>
<feature type="compositionally biased region" description="Basic residues" evidence="1">
    <location>
        <begin position="14"/>
        <end position="29"/>
    </location>
</feature>
<dbReference type="AlphaFoldDB" id="A0A498IY17"/>
<dbReference type="EMBL" id="RDQH01000336">
    <property type="protein sequence ID" value="RXH88339.1"/>
    <property type="molecule type" value="Genomic_DNA"/>
</dbReference>